<evidence type="ECO:0000313" key="2">
    <source>
        <dbReference type="Proteomes" id="UP000823674"/>
    </source>
</evidence>
<dbReference type="EMBL" id="JADBGQ010000003">
    <property type="protein sequence ID" value="KAG5404823.1"/>
    <property type="molecule type" value="Genomic_DNA"/>
</dbReference>
<evidence type="ECO:0000313" key="1">
    <source>
        <dbReference type="EMBL" id="KAG5404823.1"/>
    </source>
</evidence>
<sequence>ENSSLNNFSSCCPCRERIFNEVSPKPKYSTDFDIFMGVDTSPAKTSRTMTSTFVNHGLSVSRKRFTNKEAYE</sequence>
<reference evidence="1 2" key="1">
    <citation type="submission" date="2021-03" db="EMBL/GenBank/DDBJ databases">
        <authorList>
            <person name="King G.J."/>
            <person name="Bancroft I."/>
            <person name="Baten A."/>
            <person name="Bloomfield J."/>
            <person name="Borpatragohain P."/>
            <person name="He Z."/>
            <person name="Irish N."/>
            <person name="Irwin J."/>
            <person name="Liu K."/>
            <person name="Mauleon R.P."/>
            <person name="Moore J."/>
            <person name="Morris R."/>
            <person name="Ostergaard L."/>
            <person name="Wang B."/>
            <person name="Wells R."/>
        </authorList>
    </citation>
    <scope>NUCLEOTIDE SEQUENCE [LARGE SCALE GENOMIC DNA]</scope>
    <source>
        <strain evidence="1">R-o-18</strain>
        <tissue evidence="1">Leaf</tissue>
    </source>
</reference>
<dbReference type="Proteomes" id="UP000823674">
    <property type="component" value="Chromosome A03"/>
</dbReference>
<accession>A0ABQ7N1M7</accession>
<gene>
    <name evidence="1" type="primary">A03p027460.1_BraROA</name>
    <name evidence="1" type="ORF">IGI04_010942</name>
</gene>
<keyword evidence="2" id="KW-1185">Reference proteome</keyword>
<feature type="non-terminal residue" evidence="1">
    <location>
        <position position="1"/>
    </location>
</feature>
<proteinExistence type="predicted"/>
<name>A0ABQ7N1M7_BRACM</name>
<protein>
    <submittedName>
        <fullName evidence="1">Uncharacterized protein</fullName>
    </submittedName>
</protein>
<comment type="caution">
    <text evidence="1">The sequence shown here is derived from an EMBL/GenBank/DDBJ whole genome shotgun (WGS) entry which is preliminary data.</text>
</comment>
<organism evidence="1 2">
    <name type="scientific">Brassica rapa subsp. trilocularis</name>
    <dbReference type="NCBI Taxonomy" id="1813537"/>
    <lineage>
        <taxon>Eukaryota</taxon>
        <taxon>Viridiplantae</taxon>
        <taxon>Streptophyta</taxon>
        <taxon>Embryophyta</taxon>
        <taxon>Tracheophyta</taxon>
        <taxon>Spermatophyta</taxon>
        <taxon>Magnoliopsida</taxon>
        <taxon>eudicotyledons</taxon>
        <taxon>Gunneridae</taxon>
        <taxon>Pentapetalae</taxon>
        <taxon>rosids</taxon>
        <taxon>malvids</taxon>
        <taxon>Brassicales</taxon>
        <taxon>Brassicaceae</taxon>
        <taxon>Brassiceae</taxon>
        <taxon>Brassica</taxon>
    </lineage>
</organism>